<evidence type="ECO:0000313" key="3">
    <source>
        <dbReference type="EMBL" id="KNE95989.1"/>
    </source>
</evidence>
<sequence length="955" mass="105444">MPSIALNNVQGLDHSSTPTPPGSNDVEWSTGDISSTAPNGVQGLDPSGSMGTITRGIDFTKKNHAVLIRQLCKQLDRQHSECHLQTVDFNLLAVFIMQEFEDKLCIQRLVEMILNQFGDRTLSQNQPAQSEIPTETDPGNPSPKNTHQNQIHQAAISVSQTISHYNRHPLTTVPFCLQYPTYFDVLGYSIEQEKKYVFLPGNKMVVLVDEAGICVGVGVPPDKSNDKKSYLSHQDRALCSLNKMVLECRWNTSKQEINYSQTLSPGPLQTPCPLDMHSKGNIRDPKPKTNNTPAQPGAKRKGKTTITYQTYGYGLGDVQSTGMQDRKMKTNRHGIVASELQGHGDGWKNLPIPLLPNPLCSSVNASDGRQMVAIRHEMRFYSILSLWINKAFLPESTAVAKRSVKYLSNKGLEQLRENLTFERNRILASRTISLNTQITTHRDKKKAFLFDSNLFFGNHRGGEFLLPSLGVAYRQIFLSRGTSRAPPVGIPLRTGAEKALSQRVAEFWLTVQATKFSMMPNIGFQFIQNTTPLTVNGLVSKADPLGLAFDCSPLGAHPDGRRSFIIQTSFIIQRIRGMGNLSTLRIVLSLSASGKRRTWAALPDDHPPNDQLNNNNSDCLPKLLSPTQALETVDLTDFRTHSPLIALCSKLSSELPNAKLLLIHGAGDDGRELLVFKSSRQSLEELFVFTQGKNILGSIFQIGTLPLILPGPLGAISLRWNLILARLLLADTSLILLTFSTILIVRTGNNSSIYTLLPRSSSKSSSTSSPSRSFAHLQEYCLNQTHGTISLLSISLKLTPPTTQIQSRSSSTNSQSNNHNNSDHSSSRNYSSSNPIALFYLHQPIDIIESHIPLTPPFSTTSHHQSNIHHSNKRHHQQSRLSRTIYHPSGSPILQLSSINNTDENGGGHYKLLSNQKIDRLNLVIGIAYGFTSGTLSGICLLFAKTGVKAQLEQL</sequence>
<evidence type="ECO:0000256" key="1">
    <source>
        <dbReference type="SAM" id="MobiDB-lite"/>
    </source>
</evidence>
<feature type="region of interest" description="Disordered" evidence="1">
    <location>
        <begin position="276"/>
        <end position="302"/>
    </location>
</feature>
<proteinExistence type="predicted"/>
<accession>A0A0L0VAJ5</accession>
<reference evidence="4" key="1">
    <citation type="submission" date="2014-03" db="EMBL/GenBank/DDBJ databases">
        <title>The Genome Sequence of Puccinia striiformis f. sp. tritici PST-78.</title>
        <authorList>
            <consortium name="The Broad Institute Genome Sequencing Platform"/>
            <person name="Cuomo C."/>
            <person name="Hulbert S."/>
            <person name="Chen X."/>
            <person name="Walker B."/>
            <person name="Young S.K."/>
            <person name="Zeng Q."/>
            <person name="Gargeya S."/>
            <person name="Fitzgerald M."/>
            <person name="Haas B."/>
            <person name="Abouelleil A."/>
            <person name="Alvarado L."/>
            <person name="Arachchi H.M."/>
            <person name="Berlin A.M."/>
            <person name="Chapman S.B."/>
            <person name="Goldberg J."/>
            <person name="Griggs A."/>
            <person name="Gujja S."/>
            <person name="Hansen M."/>
            <person name="Howarth C."/>
            <person name="Imamovic A."/>
            <person name="Larimer J."/>
            <person name="McCowan C."/>
            <person name="Montmayeur A."/>
            <person name="Murphy C."/>
            <person name="Neiman D."/>
            <person name="Pearson M."/>
            <person name="Priest M."/>
            <person name="Roberts A."/>
            <person name="Saif S."/>
            <person name="Shea T."/>
            <person name="Sisk P."/>
            <person name="Sykes S."/>
            <person name="Wortman J."/>
            <person name="Nusbaum C."/>
            <person name="Birren B."/>
        </authorList>
    </citation>
    <scope>NUCLEOTIDE SEQUENCE [LARGE SCALE GENOMIC DNA]</scope>
    <source>
        <strain evidence="4">race PST-78</strain>
    </source>
</reference>
<feature type="transmembrane region" description="Helical" evidence="2">
    <location>
        <begin position="723"/>
        <end position="745"/>
    </location>
</feature>
<comment type="caution">
    <text evidence="3">The sequence shown here is derived from an EMBL/GenBank/DDBJ whole genome shotgun (WGS) entry which is preliminary data.</text>
</comment>
<feature type="region of interest" description="Disordered" evidence="1">
    <location>
        <begin position="122"/>
        <end position="150"/>
    </location>
</feature>
<protein>
    <submittedName>
        <fullName evidence="3">Uncharacterized protein</fullName>
    </submittedName>
</protein>
<feature type="compositionally biased region" description="Basic and acidic residues" evidence="1">
    <location>
        <begin position="276"/>
        <end position="287"/>
    </location>
</feature>
<name>A0A0L0VAJ5_9BASI</name>
<evidence type="ECO:0000313" key="4">
    <source>
        <dbReference type="Proteomes" id="UP000054564"/>
    </source>
</evidence>
<feature type="compositionally biased region" description="Low complexity" evidence="1">
    <location>
        <begin position="803"/>
        <end position="820"/>
    </location>
</feature>
<keyword evidence="2" id="KW-0472">Membrane</keyword>
<feature type="compositionally biased region" description="Polar residues" evidence="1">
    <location>
        <begin position="1"/>
        <end position="17"/>
    </location>
</feature>
<keyword evidence="2" id="KW-0812">Transmembrane</keyword>
<feature type="region of interest" description="Disordered" evidence="1">
    <location>
        <begin position="803"/>
        <end position="830"/>
    </location>
</feature>
<feature type="transmembrane region" description="Helical" evidence="2">
    <location>
        <begin position="921"/>
        <end position="944"/>
    </location>
</feature>
<evidence type="ECO:0000256" key="2">
    <source>
        <dbReference type="SAM" id="Phobius"/>
    </source>
</evidence>
<feature type="region of interest" description="Disordered" evidence="1">
    <location>
        <begin position="1"/>
        <end position="48"/>
    </location>
</feature>
<dbReference type="OrthoDB" id="2505381at2759"/>
<keyword evidence="4" id="KW-1185">Reference proteome</keyword>
<gene>
    <name evidence="3" type="ORF">PSTG_10680</name>
</gene>
<dbReference type="AlphaFoldDB" id="A0A0L0VAJ5"/>
<keyword evidence="2" id="KW-1133">Transmembrane helix</keyword>
<organism evidence="3 4">
    <name type="scientific">Puccinia striiformis f. sp. tritici PST-78</name>
    <dbReference type="NCBI Taxonomy" id="1165861"/>
    <lineage>
        <taxon>Eukaryota</taxon>
        <taxon>Fungi</taxon>
        <taxon>Dikarya</taxon>
        <taxon>Basidiomycota</taxon>
        <taxon>Pucciniomycotina</taxon>
        <taxon>Pucciniomycetes</taxon>
        <taxon>Pucciniales</taxon>
        <taxon>Pucciniaceae</taxon>
        <taxon>Puccinia</taxon>
    </lineage>
</organism>
<dbReference type="EMBL" id="AJIL01000088">
    <property type="protein sequence ID" value="KNE95989.1"/>
    <property type="molecule type" value="Genomic_DNA"/>
</dbReference>
<dbReference type="Proteomes" id="UP000054564">
    <property type="component" value="Unassembled WGS sequence"/>
</dbReference>